<accession>A0ABM7YJD8</accession>
<evidence type="ECO:0000313" key="1">
    <source>
        <dbReference type="EMBL" id="BDI04410.1"/>
    </source>
</evidence>
<proteinExistence type="predicted"/>
<protein>
    <submittedName>
        <fullName evidence="1">Uncharacterized protein</fullName>
    </submittedName>
</protein>
<sequence>MSVNADVALNVPSPDTVAKESTWPWIGCEDPSRRVAVTVTGAIDVTVEEESANVSEGAPVTALL</sequence>
<organism evidence="1 2">
    <name type="scientific">Sphaerotilus microaerophilus</name>
    <dbReference type="NCBI Taxonomy" id="2914710"/>
    <lineage>
        <taxon>Bacteria</taxon>
        <taxon>Pseudomonadati</taxon>
        <taxon>Pseudomonadota</taxon>
        <taxon>Betaproteobacteria</taxon>
        <taxon>Burkholderiales</taxon>
        <taxon>Sphaerotilaceae</taxon>
        <taxon>Sphaerotilus</taxon>
    </lineage>
</organism>
<reference evidence="1" key="1">
    <citation type="submission" date="2022-04" db="EMBL/GenBank/DDBJ databases">
        <title>Whole genome sequence of Sphaerotilus sp. FB-5.</title>
        <authorList>
            <person name="Takeda M."/>
            <person name="Narihara S."/>
            <person name="Akimoto M."/>
            <person name="Akimoto R."/>
            <person name="Nishiyashiki S."/>
            <person name="Murakami T."/>
        </authorList>
    </citation>
    <scope>NUCLEOTIDE SEQUENCE</scope>
    <source>
        <strain evidence="1">FB-5</strain>
    </source>
</reference>
<gene>
    <name evidence="1" type="ORF">CATMQ487_13800</name>
</gene>
<keyword evidence="2" id="KW-1185">Reference proteome</keyword>
<dbReference type="EMBL" id="AP025730">
    <property type="protein sequence ID" value="BDI04410.1"/>
    <property type="molecule type" value="Genomic_DNA"/>
</dbReference>
<name>A0ABM7YJD8_9BURK</name>
<evidence type="ECO:0000313" key="2">
    <source>
        <dbReference type="Proteomes" id="UP001057498"/>
    </source>
</evidence>
<dbReference type="Proteomes" id="UP001057498">
    <property type="component" value="Chromosome"/>
</dbReference>